<dbReference type="eggNOG" id="KOG0079">
    <property type="taxonomic scope" value="Eukaryota"/>
</dbReference>
<dbReference type="InParanoid" id="R4G3C9"/>
<dbReference type="PROSITE" id="PS51419">
    <property type="entry name" value="RAB"/>
    <property type="match status" value="1"/>
</dbReference>
<dbReference type="EnsemblMetazoa" id="RPRC005986-RA">
    <property type="protein sequence ID" value="RPRC005986-PA"/>
    <property type="gene ID" value="RPRC005986"/>
</dbReference>
<dbReference type="AlphaFoldDB" id="R4G3C9"/>
<dbReference type="PRINTS" id="PR00449">
    <property type="entry name" value="RASTRNSFRMNG"/>
</dbReference>
<dbReference type="OMA" id="CFEISVK"/>
<accession>R4G3C9</accession>
<dbReference type="GO" id="GO:0003924">
    <property type="term" value="F:GTPase activity"/>
    <property type="evidence" value="ECO:0007669"/>
    <property type="project" value="InterPro"/>
</dbReference>
<dbReference type="GO" id="GO:0005525">
    <property type="term" value="F:GTP binding"/>
    <property type="evidence" value="ECO:0007669"/>
    <property type="project" value="InterPro"/>
</dbReference>
<dbReference type="InterPro" id="IPR001806">
    <property type="entry name" value="Small_GTPase"/>
</dbReference>
<evidence type="ECO:0000313" key="4">
    <source>
        <dbReference type="EnsemblMetazoa" id="RPRC005986-PA"/>
    </source>
</evidence>
<evidence type="ECO:0000313" key="3">
    <source>
        <dbReference type="EMBL" id="JAA75200.1"/>
    </source>
</evidence>
<sequence>MDLGNPATGKTAISQVFISDGREFPKNYNMTLSAEVNSKFIQIPGKEDAVELLVYDSPSLDLYVDCLDSFWNNPDLLMIIYDVTNKKSLEDVKYWYSICMKTKWKGKSSSPIATVLFANKSDLDKRRICTDEEGISMAESLDMKYFSGSAKNNHGLEDPFRFLASEFYQYNLRLNKQTSVV</sequence>
<dbReference type="VEuPathDB" id="VectorBase:RPRC005986"/>
<keyword evidence="2" id="KW-0547">Nucleotide-binding</keyword>
<dbReference type="Gene3D" id="3.40.50.300">
    <property type="entry name" value="P-loop containing nucleotide triphosphate hydrolases"/>
    <property type="match status" value="1"/>
</dbReference>
<dbReference type="STRING" id="13249.R4G3C9"/>
<keyword evidence="5" id="KW-1185">Reference proteome</keyword>
<reference evidence="3" key="1">
    <citation type="submission" date="2013-04" db="EMBL/GenBank/DDBJ databases">
        <title>An insight into the transcriptome of the digestive tract of the blood sucking bug, Rhodnius prolixus.</title>
        <authorList>
            <person name="Ribeiro J.M.C."/>
            <person name="Genta F.A."/>
            <person name="Sorgine M.H.F."/>
            <person name="Paiva-Silva G.O."/>
            <person name="Majerowicz D."/>
            <person name="Medeiros M."/>
            <person name="Koerich L."/>
            <person name="Terra W.R."/>
            <person name="Ferreira C."/>
            <person name="Pimentel A.C."/>
            <person name="Bisch P.M."/>
            <person name="Diniz M.M.P."/>
            <person name="Nascimento R."/>
            <person name="Salmon D."/>
            <person name="Silber A.M."/>
            <person name="Alves M."/>
            <person name="Oliveira M.F."/>
            <person name="Gondim K.C."/>
            <person name="Silva Neto M.A.C."/>
            <person name="Atella G.C."/>
            <person name="Araujo H."/>
            <person name="Dias F.S."/>
            <person name="Polycarpo C.R."/>
            <person name="Fampa P."/>
            <person name="Melo A.C."/>
            <person name="Tanaka A.S."/>
            <person name="Balczun C."/>
            <person name="Oliveira J.H.M."/>
            <person name="Goncalves R."/>
            <person name="Lazoski C."/>
            <person name="Pereira M.A."/>
            <person name="Rivera-Pomar R."/>
            <person name="Diambra L."/>
            <person name="Schaub G.A."/>
            <person name="Garcia E.S."/>
            <person name="Azambuja P."/>
            <person name="Braz G.R.C."/>
            <person name="Oliveira P.L."/>
        </authorList>
    </citation>
    <scope>NUCLEOTIDE SEQUENCE</scope>
</reference>
<dbReference type="HOGENOM" id="CLU_041217_10_6_1"/>
<dbReference type="Proteomes" id="UP000015103">
    <property type="component" value="Unassembled WGS sequence"/>
</dbReference>
<organism evidence="3">
    <name type="scientific">Rhodnius prolixus</name>
    <name type="common">Triatomid bug</name>
    <dbReference type="NCBI Taxonomy" id="13249"/>
    <lineage>
        <taxon>Eukaryota</taxon>
        <taxon>Metazoa</taxon>
        <taxon>Ecdysozoa</taxon>
        <taxon>Arthropoda</taxon>
        <taxon>Hexapoda</taxon>
        <taxon>Insecta</taxon>
        <taxon>Pterygota</taxon>
        <taxon>Neoptera</taxon>
        <taxon>Paraneoptera</taxon>
        <taxon>Hemiptera</taxon>
        <taxon>Heteroptera</taxon>
        <taxon>Panheteroptera</taxon>
        <taxon>Cimicomorpha</taxon>
        <taxon>Reduviidae</taxon>
        <taxon>Triatominae</taxon>
        <taxon>Rhodnius</taxon>
    </lineage>
</organism>
<dbReference type="SMART" id="SM00173">
    <property type="entry name" value="RAS"/>
    <property type="match status" value="1"/>
</dbReference>
<dbReference type="EMBL" id="GAHY01002310">
    <property type="protein sequence ID" value="JAA75200.1"/>
    <property type="molecule type" value="mRNA"/>
</dbReference>
<evidence type="ECO:0000256" key="2">
    <source>
        <dbReference type="ARBA" id="ARBA00022741"/>
    </source>
</evidence>
<dbReference type="PANTHER" id="PTHR47978">
    <property type="match status" value="1"/>
</dbReference>
<dbReference type="InterPro" id="IPR027417">
    <property type="entry name" value="P-loop_NTPase"/>
</dbReference>
<protein>
    <submittedName>
        <fullName evidence="3 4">Putative gtp-binding protein h-ray</fullName>
    </submittedName>
</protein>
<evidence type="ECO:0000313" key="5">
    <source>
        <dbReference type="Proteomes" id="UP000015103"/>
    </source>
</evidence>
<dbReference type="SMART" id="SM00175">
    <property type="entry name" value="RAB"/>
    <property type="match status" value="1"/>
</dbReference>
<dbReference type="EMBL" id="ACPB03000274">
    <property type="status" value="NOT_ANNOTATED_CDS"/>
    <property type="molecule type" value="Genomic_DNA"/>
</dbReference>
<name>R4G3C9_RHOPR</name>
<comment type="similarity">
    <text evidence="1">Belongs to the small GTPase superfamily. Rab family.</text>
</comment>
<reference evidence="4" key="3">
    <citation type="submission" date="2015-05" db="UniProtKB">
        <authorList>
            <consortium name="EnsemblMetazoa"/>
        </authorList>
    </citation>
    <scope>IDENTIFICATION</scope>
</reference>
<proteinExistence type="evidence at transcript level"/>
<dbReference type="SUPFAM" id="SSF52540">
    <property type="entry name" value="P-loop containing nucleoside triphosphate hydrolases"/>
    <property type="match status" value="1"/>
</dbReference>
<evidence type="ECO:0000256" key="1">
    <source>
        <dbReference type="ARBA" id="ARBA00006270"/>
    </source>
</evidence>
<reference evidence="5" key="2">
    <citation type="submission" date="2015-04" db="EMBL/GenBank/DDBJ databases">
        <authorList>
            <person name="Wilson R.K."/>
            <person name="Warren W."/>
            <person name="Dotson E."/>
            <person name="Oliveira P.L."/>
        </authorList>
    </citation>
    <scope>NUCLEOTIDE SEQUENCE</scope>
</reference>
<dbReference type="Pfam" id="PF00071">
    <property type="entry name" value="Ras"/>
    <property type="match status" value="1"/>
</dbReference>